<comment type="caution">
    <text evidence="1">The sequence shown here is derived from an EMBL/GenBank/DDBJ whole genome shotgun (WGS) entry which is preliminary data.</text>
</comment>
<dbReference type="AlphaFoldDB" id="A0A644Z8M5"/>
<evidence type="ECO:0000313" key="1">
    <source>
        <dbReference type="EMBL" id="MPM37007.1"/>
    </source>
</evidence>
<protein>
    <submittedName>
        <fullName evidence="1">Uncharacterized protein</fullName>
    </submittedName>
</protein>
<sequence length="110" mass="12921">MIEYNIRYGSSNPSKLYTVNDLECLFFENLFSKFKKCNLNNKTDMIRMSDGTLTVNYSGCPIGKIKLQGKNYWMQILTSLYDHEIIEGNIQVFIPKIDDWIKYINNYLKG</sequence>
<proteinExistence type="predicted"/>
<gene>
    <name evidence="1" type="ORF">SDC9_83611</name>
</gene>
<dbReference type="EMBL" id="VSSQ01007797">
    <property type="protein sequence ID" value="MPM37007.1"/>
    <property type="molecule type" value="Genomic_DNA"/>
</dbReference>
<reference evidence="1" key="1">
    <citation type="submission" date="2019-08" db="EMBL/GenBank/DDBJ databases">
        <authorList>
            <person name="Kucharzyk K."/>
            <person name="Murdoch R.W."/>
            <person name="Higgins S."/>
            <person name="Loffler F."/>
        </authorList>
    </citation>
    <scope>NUCLEOTIDE SEQUENCE</scope>
</reference>
<accession>A0A644Z8M5</accession>
<name>A0A644Z8M5_9ZZZZ</name>
<organism evidence="1">
    <name type="scientific">bioreactor metagenome</name>
    <dbReference type="NCBI Taxonomy" id="1076179"/>
    <lineage>
        <taxon>unclassified sequences</taxon>
        <taxon>metagenomes</taxon>
        <taxon>ecological metagenomes</taxon>
    </lineage>
</organism>